<dbReference type="Gene3D" id="3.40.50.720">
    <property type="entry name" value="NAD(P)-binding Rossmann-like Domain"/>
    <property type="match status" value="1"/>
</dbReference>
<proteinExistence type="predicted"/>
<organism evidence="14 15">
    <name type="scientific">Candidatus Roizmanbacteria bacterium CG_4_10_14_0_8_um_filter_33_9</name>
    <dbReference type="NCBI Taxonomy" id="1974826"/>
    <lineage>
        <taxon>Bacteria</taxon>
        <taxon>Candidatus Roizmaniibacteriota</taxon>
    </lineage>
</organism>
<evidence type="ECO:0000313" key="15">
    <source>
        <dbReference type="Proteomes" id="UP000229401"/>
    </source>
</evidence>
<keyword evidence="6" id="KW-1133">Transmembrane helix</keyword>
<evidence type="ECO:0000256" key="11">
    <source>
        <dbReference type="ARBA" id="ARBA00023239"/>
    </source>
</evidence>
<dbReference type="SUPFAM" id="SSF51735">
    <property type="entry name" value="NAD(P)-binding Rossmann-fold domains"/>
    <property type="match status" value="1"/>
</dbReference>
<keyword evidence="11" id="KW-0456">Lyase</keyword>
<dbReference type="CDD" id="cd05230">
    <property type="entry name" value="UGD_SDR_e"/>
    <property type="match status" value="1"/>
</dbReference>
<name>A0A2M7QH38_9BACT</name>
<dbReference type="GO" id="GO:0048040">
    <property type="term" value="F:UDP-glucuronate decarboxylase activity"/>
    <property type="evidence" value="ECO:0007669"/>
    <property type="project" value="TreeGrafter"/>
</dbReference>
<reference evidence="15" key="1">
    <citation type="submission" date="2017-09" db="EMBL/GenBank/DDBJ databases">
        <title>Depth-based differentiation of microbial function through sediment-hosted aquifers and enrichment of novel symbionts in the deep terrestrial subsurface.</title>
        <authorList>
            <person name="Probst A.J."/>
            <person name="Ladd B."/>
            <person name="Jarett J.K."/>
            <person name="Geller-Mcgrath D.E."/>
            <person name="Sieber C.M.K."/>
            <person name="Emerson J.B."/>
            <person name="Anantharaman K."/>
            <person name="Thomas B.C."/>
            <person name="Malmstrom R."/>
            <person name="Stieglmeier M."/>
            <person name="Klingl A."/>
            <person name="Woyke T."/>
            <person name="Ryan C.M."/>
            <person name="Banfield J.F."/>
        </authorList>
    </citation>
    <scope>NUCLEOTIDE SEQUENCE [LARGE SCALE GENOMIC DNA]</scope>
</reference>
<evidence type="ECO:0000256" key="12">
    <source>
        <dbReference type="ARBA" id="ARBA00037859"/>
    </source>
</evidence>
<keyword evidence="10" id="KW-0325">Glycoprotein</keyword>
<keyword evidence="4" id="KW-0210">Decarboxylase</keyword>
<keyword evidence="9" id="KW-0472">Membrane</keyword>
<evidence type="ECO:0000256" key="2">
    <source>
        <dbReference type="ARBA" id="ARBA00004323"/>
    </source>
</evidence>
<dbReference type="InterPro" id="IPR044516">
    <property type="entry name" value="UXS-like"/>
</dbReference>
<dbReference type="AlphaFoldDB" id="A0A2M7QH38"/>
<dbReference type="GO" id="GO:0070403">
    <property type="term" value="F:NAD+ binding"/>
    <property type="evidence" value="ECO:0007669"/>
    <property type="project" value="InterPro"/>
</dbReference>
<dbReference type="FunFam" id="3.40.50.720:FF:000065">
    <property type="entry name" value="UDP-glucuronic acid decarboxylase 1"/>
    <property type="match status" value="1"/>
</dbReference>
<gene>
    <name evidence="14" type="ORF">COY87_05150</name>
</gene>
<keyword evidence="8" id="KW-0333">Golgi apparatus</keyword>
<evidence type="ECO:0000256" key="6">
    <source>
        <dbReference type="ARBA" id="ARBA00022989"/>
    </source>
</evidence>
<keyword evidence="7" id="KW-0520">NAD</keyword>
<dbReference type="GO" id="GO:0042732">
    <property type="term" value="P:D-xylose metabolic process"/>
    <property type="evidence" value="ECO:0007669"/>
    <property type="project" value="InterPro"/>
</dbReference>
<evidence type="ECO:0000259" key="13">
    <source>
        <dbReference type="Pfam" id="PF01370"/>
    </source>
</evidence>
<dbReference type="UniPathway" id="UPA00796">
    <property type="reaction ID" value="UER00771"/>
</dbReference>
<evidence type="ECO:0000256" key="8">
    <source>
        <dbReference type="ARBA" id="ARBA00023034"/>
    </source>
</evidence>
<comment type="cofactor">
    <cofactor evidence="1">
        <name>NAD(+)</name>
        <dbReference type="ChEBI" id="CHEBI:57540"/>
    </cofactor>
</comment>
<comment type="subcellular location">
    <subcellularLocation>
        <location evidence="2">Golgi apparatus membrane</location>
        <topology evidence="2">Single-pass type II membrane protein</topology>
    </subcellularLocation>
    <subcellularLocation>
        <location evidence="12">Golgi apparatus</location>
        <location evidence="12">Golgi stack membrane</location>
    </subcellularLocation>
</comment>
<dbReference type="InterPro" id="IPR036291">
    <property type="entry name" value="NAD(P)-bd_dom_sf"/>
</dbReference>
<evidence type="ECO:0000256" key="9">
    <source>
        <dbReference type="ARBA" id="ARBA00023136"/>
    </source>
</evidence>
<dbReference type="Proteomes" id="UP000229401">
    <property type="component" value="Unassembled WGS sequence"/>
</dbReference>
<accession>A0A2M7QH38</accession>
<dbReference type="EMBL" id="PFLI01000179">
    <property type="protein sequence ID" value="PIY71629.1"/>
    <property type="molecule type" value="Genomic_DNA"/>
</dbReference>
<dbReference type="PANTHER" id="PTHR43078">
    <property type="entry name" value="UDP-GLUCURONIC ACID DECARBOXYLASE-RELATED"/>
    <property type="match status" value="1"/>
</dbReference>
<protein>
    <submittedName>
        <fullName evidence="14">NAD-dependent dehydratase</fullName>
    </submittedName>
</protein>
<dbReference type="InterPro" id="IPR001509">
    <property type="entry name" value="Epimerase_deHydtase"/>
</dbReference>
<evidence type="ECO:0000256" key="10">
    <source>
        <dbReference type="ARBA" id="ARBA00023180"/>
    </source>
</evidence>
<evidence type="ECO:0000256" key="7">
    <source>
        <dbReference type="ARBA" id="ARBA00023027"/>
    </source>
</evidence>
<dbReference type="GO" id="GO:0033320">
    <property type="term" value="P:UDP-D-xylose biosynthetic process"/>
    <property type="evidence" value="ECO:0007669"/>
    <property type="project" value="UniProtKB-UniPathway"/>
</dbReference>
<dbReference type="GO" id="GO:0005737">
    <property type="term" value="C:cytoplasm"/>
    <property type="evidence" value="ECO:0007669"/>
    <property type="project" value="TreeGrafter"/>
</dbReference>
<evidence type="ECO:0000256" key="3">
    <source>
        <dbReference type="ARBA" id="ARBA00022692"/>
    </source>
</evidence>
<keyword evidence="5" id="KW-0735">Signal-anchor</keyword>
<evidence type="ECO:0000313" key="14">
    <source>
        <dbReference type="EMBL" id="PIY71629.1"/>
    </source>
</evidence>
<evidence type="ECO:0000256" key="4">
    <source>
        <dbReference type="ARBA" id="ARBA00022793"/>
    </source>
</evidence>
<sequence>MNILITGTAGFIGSHLTRFFLKENNYVYGIDNFITGNKKNIADLFNNPRFIFLEKNLISCNLSKIPSCDYVFHLASPASPIQYKKYPIETLMVNSIGTKKVLDFMRKTNSKTFIITSTSEVYGDPLIHPQTELYWGNVNPNGIRSCYDESKRFAESLVMTYFRKYGLNVRIARLFNTYGPYMEKNDGRVVSNFILQALQNKPITIYGDGTQTRSFCYISDMIRGLYQLGVTTNIAGEIINLGNPNEKTVFELAIQIIKMTSSRSKIVYLPIENDDPKKRKPDITKAKNMLNWEPNIGLEDGLQKAITYFKKELI</sequence>
<evidence type="ECO:0000256" key="1">
    <source>
        <dbReference type="ARBA" id="ARBA00001911"/>
    </source>
</evidence>
<comment type="caution">
    <text evidence="14">The sequence shown here is derived from an EMBL/GenBank/DDBJ whole genome shotgun (WGS) entry which is preliminary data.</text>
</comment>
<evidence type="ECO:0000256" key="5">
    <source>
        <dbReference type="ARBA" id="ARBA00022968"/>
    </source>
</evidence>
<dbReference type="PANTHER" id="PTHR43078:SF6">
    <property type="entry name" value="UDP-GLUCURONIC ACID DECARBOXYLASE 1"/>
    <property type="match status" value="1"/>
</dbReference>
<keyword evidence="3" id="KW-0812">Transmembrane</keyword>
<feature type="domain" description="NAD-dependent epimerase/dehydratase" evidence="13">
    <location>
        <begin position="3"/>
        <end position="242"/>
    </location>
</feature>
<dbReference type="Pfam" id="PF01370">
    <property type="entry name" value="Epimerase"/>
    <property type="match status" value="1"/>
</dbReference>